<proteinExistence type="inferred from homology"/>
<keyword evidence="2" id="KW-0813">Transport</keyword>
<evidence type="ECO:0000256" key="2">
    <source>
        <dbReference type="ARBA" id="ARBA00022448"/>
    </source>
</evidence>
<dbReference type="InterPro" id="IPR017871">
    <property type="entry name" value="ABC_transporter-like_CS"/>
</dbReference>
<dbReference type="PANTHER" id="PTHR42798">
    <property type="entry name" value="LIPOPROTEIN-RELEASING SYSTEM ATP-BINDING PROTEIN LOLD"/>
    <property type="match status" value="1"/>
</dbReference>
<keyword evidence="4 6" id="KW-0067">ATP-binding</keyword>
<dbReference type="PROSITE" id="PS50893">
    <property type="entry name" value="ABC_TRANSPORTER_2"/>
    <property type="match status" value="1"/>
</dbReference>
<feature type="domain" description="ABC transporter" evidence="5">
    <location>
        <begin position="9"/>
        <end position="232"/>
    </location>
</feature>
<dbReference type="CDD" id="cd03255">
    <property type="entry name" value="ABC_MJ0796_LolCDE_FtsE"/>
    <property type="match status" value="1"/>
</dbReference>
<dbReference type="InterPro" id="IPR003439">
    <property type="entry name" value="ABC_transporter-like_ATP-bd"/>
</dbReference>
<evidence type="ECO:0000256" key="4">
    <source>
        <dbReference type="ARBA" id="ARBA00022840"/>
    </source>
</evidence>
<dbReference type="SMART" id="SM00382">
    <property type="entry name" value="AAA"/>
    <property type="match status" value="1"/>
</dbReference>
<comment type="similarity">
    <text evidence="1">Belongs to the ABC transporter superfamily.</text>
</comment>
<name>A0ABV8CFA4_9GAMM</name>
<dbReference type="InterPro" id="IPR027417">
    <property type="entry name" value="P-loop_NTPase"/>
</dbReference>
<gene>
    <name evidence="6" type="ORF">ACFORL_07640</name>
</gene>
<dbReference type="EMBL" id="JBHSAB010000016">
    <property type="protein sequence ID" value="MFC3908943.1"/>
    <property type="molecule type" value="Genomic_DNA"/>
</dbReference>
<dbReference type="GO" id="GO:0005524">
    <property type="term" value="F:ATP binding"/>
    <property type="evidence" value="ECO:0007669"/>
    <property type="project" value="UniProtKB-KW"/>
</dbReference>
<reference evidence="7" key="1">
    <citation type="journal article" date="2019" name="Int. J. Syst. Evol. Microbiol.">
        <title>The Global Catalogue of Microorganisms (GCM) 10K type strain sequencing project: providing services to taxonomists for standard genome sequencing and annotation.</title>
        <authorList>
            <consortium name="The Broad Institute Genomics Platform"/>
            <consortium name="The Broad Institute Genome Sequencing Center for Infectious Disease"/>
            <person name="Wu L."/>
            <person name="Ma J."/>
        </authorList>
    </citation>
    <scope>NUCLEOTIDE SEQUENCE [LARGE SCALE GENOMIC DNA]</scope>
    <source>
        <strain evidence="7">CCUG 59858</strain>
    </source>
</reference>
<keyword evidence="7" id="KW-1185">Reference proteome</keyword>
<keyword evidence="3" id="KW-0547">Nucleotide-binding</keyword>
<dbReference type="Proteomes" id="UP001595758">
    <property type="component" value="Unassembled WGS sequence"/>
</dbReference>
<dbReference type="PANTHER" id="PTHR42798:SF7">
    <property type="entry name" value="ALPHA-D-RIBOSE 1-METHYLPHOSPHONATE 5-TRIPHOSPHATE SYNTHASE SUBUNIT PHNL"/>
    <property type="match status" value="1"/>
</dbReference>
<evidence type="ECO:0000256" key="1">
    <source>
        <dbReference type="ARBA" id="ARBA00005417"/>
    </source>
</evidence>
<dbReference type="SUPFAM" id="SSF52540">
    <property type="entry name" value="P-loop containing nucleoside triphosphate hydrolases"/>
    <property type="match status" value="1"/>
</dbReference>
<evidence type="ECO:0000313" key="6">
    <source>
        <dbReference type="EMBL" id="MFC3908943.1"/>
    </source>
</evidence>
<evidence type="ECO:0000259" key="5">
    <source>
        <dbReference type="PROSITE" id="PS50893"/>
    </source>
</evidence>
<dbReference type="InterPro" id="IPR017911">
    <property type="entry name" value="MacB-like_ATP-bd"/>
</dbReference>
<dbReference type="Gene3D" id="3.40.50.300">
    <property type="entry name" value="P-loop containing nucleotide triphosphate hydrolases"/>
    <property type="match status" value="1"/>
</dbReference>
<accession>A0ABV8CFA4</accession>
<evidence type="ECO:0000256" key="3">
    <source>
        <dbReference type="ARBA" id="ARBA00022741"/>
    </source>
</evidence>
<dbReference type="InterPro" id="IPR003593">
    <property type="entry name" value="AAA+_ATPase"/>
</dbReference>
<sequence>MDNSAEQTIVVENVKKWFGEGEIKTEVLHGISWVIEPGQMTFLVGPSGCGKTTLISIIAGILSASDGKVTLFGENINAMSNSANARFRRENIGFIFQQFNLLPALTAAENACIPLVANGMAREQAVAAAKAFLAEVGMGEHVNKLPRELSGGQQQRVAIARALIHEPRLLVCDEPTASLDSITGRQVMELLQQNARKPGRCVIVVTHDNRIFEFADVIVTIGDGLIKSINKA</sequence>
<dbReference type="RefSeq" id="WP_382342701.1">
    <property type="nucleotide sequence ID" value="NZ_JBHSAB010000016.1"/>
</dbReference>
<organism evidence="6 7">
    <name type="scientific">Legionella dresdenensis</name>
    <dbReference type="NCBI Taxonomy" id="450200"/>
    <lineage>
        <taxon>Bacteria</taxon>
        <taxon>Pseudomonadati</taxon>
        <taxon>Pseudomonadota</taxon>
        <taxon>Gammaproteobacteria</taxon>
        <taxon>Legionellales</taxon>
        <taxon>Legionellaceae</taxon>
        <taxon>Legionella</taxon>
    </lineage>
</organism>
<protein>
    <submittedName>
        <fullName evidence="6">ABC transporter ATP-binding protein</fullName>
    </submittedName>
</protein>
<comment type="caution">
    <text evidence="6">The sequence shown here is derived from an EMBL/GenBank/DDBJ whole genome shotgun (WGS) entry which is preliminary data.</text>
</comment>
<dbReference type="PROSITE" id="PS00211">
    <property type="entry name" value="ABC_TRANSPORTER_1"/>
    <property type="match status" value="1"/>
</dbReference>
<evidence type="ECO:0000313" key="7">
    <source>
        <dbReference type="Proteomes" id="UP001595758"/>
    </source>
</evidence>
<dbReference type="Pfam" id="PF00005">
    <property type="entry name" value="ABC_tran"/>
    <property type="match status" value="1"/>
</dbReference>